<organism evidence="1 2">
    <name type="scientific">Anaerobaca lacustris</name>
    <dbReference type="NCBI Taxonomy" id="3044600"/>
    <lineage>
        <taxon>Bacteria</taxon>
        <taxon>Pseudomonadati</taxon>
        <taxon>Planctomycetota</taxon>
        <taxon>Phycisphaerae</taxon>
        <taxon>Sedimentisphaerales</taxon>
        <taxon>Anaerobacaceae</taxon>
        <taxon>Anaerobaca</taxon>
    </lineage>
</organism>
<name>A0AAW6TVY8_9BACT</name>
<dbReference type="AlphaFoldDB" id="A0AAW6TVY8"/>
<keyword evidence="2" id="KW-1185">Reference proteome</keyword>
<reference evidence="1" key="1">
    <citation type="submission" date="2023-05" db="EMBL/GenBank/DDBJ databases">
        <title>Anaerotaeda fermentans gen. nov., sp. nov., a novel anaerobic planctomycete of the new family within the order Sedimentisphaerales isolated from Taman Peninsula, Russia.</title>
        <authorList>
            <person name="Khomyakova M.A."/>
            <person name="Merkel A.Y."/>
            <person name="Slobodkin A.I."/>
        </authorList>
    </citation>
    <scope>NUCLEOTIDE SEQUENCE</scope>
    <source>
        <strain evidence="1">M17dextr</strain>
    </source>
</reference>
<dbReference type="Proteomes" id="UP001431776">
    <property type="component" value="Unassembled WGS sequence"/>
</dbReference>
<accession>A0AAW6TVY8</accession>
<dbReference type="RefSeq" id="WP_349244944.1">
    <property type="nucleotide sequence ID" value="NZ_JASCXX010000011.1"/>
</dbReference>
<proteinExistence type="predicted"/>
<comment type="caution">
    <text evidence="1">The sequence shown here is derived from an EMBL/GenBank/DDBJ whole genome shotgun (WGS) entry which is preliminary data.</text>
</comment>
<sequence>MAEEKERRQQMSWKNLLLTVLALGIVGSLLASSVLAAPEAGDKSSGKQATLFDPFALQTVSVASTAAVSQTEVNLTRQSIRIPFRPDSRSAFKPAW</sequence>
<evidence type="ECO:0000313" key="2">
    <source>
        <dbReference type="Proteomes" id="UP001431776"/>
    </source>
</evidence>
<gene>
    <name evidence="1" type="ORF">QJ522_10830</name>
</gene>
<evidence type="ECO:0000313" key="1">
    <source>
        <dbReference type="EMBL" id="MDI6449537.1"/>
    </source>
</evidence>
<protein>
    <submittedName>
        <fullName evidence="1">Uncharacterized protein</fullName>
    </submittedName>
</protein>
<dbReference type="EMBL" id="JASCXX010000011">
    <property type="protein sequence ID" value="MDI6449537.1"/>
    <property type="molecule type" value="Genomic_DNA"/>
</dbReference>